<dbReference type="RefSeq" id="WP_009143052.1">
    <property type="nucleotide sequence ID" value="NZ_GL830979.1"/>
</dbReference>
<protein>
    <submittedName>
        <fullName evidence="2">Uncharacterized protein</fullName>
    </submittedName>
</protein>
<evidence type="ECO:0000256" key="1">
    <source>
        <dbReference type="SAM" id="SignalP"/>
    </source>
</evidence>
<proteinExistence type="predicted"/>
<dbReference type="EMBL" id="AEVO01000042">
    <property type="protein sequence ID" value="EFY07262.1"/>
    <property type="molecule type" value="Genomic_DNA"/>
</dbReference>
<organism evidence="2 3">
    <name type="scientific">Succinatimonas hippei (strain DSM 22608 / JCM 16073 / KCTC 15190 / YIT 12066)</name>
    <dbReference type="NCBI Taxonomy" id="762983"/>
    <lineage>
        <taxon>Bacteria</taxon>
        <taxon>Pseudomonadati</taxon>
        <taxon>Pseudomonadota</taxon>
        <taxon>Gammaproteobacteria</taxon>
        <taxon>Aeromonadales</taxon>
        <taxon>Succinivibrionaceae</taxon>
        <taxon>Succinatimonas</taxon>
    </lineage>
</organism>
<comment type="caution">
    <text evidence="2">The sequence shown here is derived from an EMBL/GenBank/DDBJ whole genome shotgun (WGS) entry which is preliminary data.</text>
</comment>
<dbReference type="AlphaFoldDB" id="E8LJG4"/>
<dbReference type="Proteomes" id="UP000018458">
    <property type="component" value="Unassembled WGS sequence"/>
</dbReference>
<keyword evidence="1" id="KW-0732">Signal</keyword>
<evidence type="ECO:0000313" key="3">
    <source>
        <dbReference type="Proteomes" id="UP000018458"/>
    </source>
</evidence>
<name>E8LJG4_SUCHY</name>
<feature type="chain" id="PRO_5003224176" evidence="1">
    <location>
        <begin position="22"/>
        <end position="202"/>
    </location>
</feature>
<evidence type="ECO:0000313" key="2">
    <source>
        <dbReference type="EMBL" id="EFY07262.1"/>
    </source>
</evidence>
<dbReference type="HOGENOM" id="CLU_1354017_0_0_6"/>
<accession>E8LJG4</accession>
<reference evidence="2 3" key="1">
    <citation type="submission" date="2011-01" db="EMBL/GenBank/DDBJ databases">
        <authorList>
            <person name="Weinstock G."/>
            <person name="Sodergren E."/>
            <person name="Clifton S."/>
            <person name="Fulton L."/>
            <person name="Fulton B."/>
            <person name="Courtney L."/>
            <person name="Fronick C."/>
            <person name="Harrison M."/>
            <person name="Strong C."/>
            <person name="Farmer C."/>
            <person name="Delahaunty K."/>
            <person name="Markovic C."/>
            <person name="Hall O."/>
            <person name="Minx P."/>
            <person name="Tomlinson C."/>
            <person name="Mitreva M."/>
            <person name="Hou S."/>
            <person name="Chen J."/>
            <person name="Wollam A."/>
            <person name="Pepin K.H."/>
            <person name="Johnson M."/>
            <person name="Bhonagiri V."/>
            <person name="Zhang X."/>
            <person name="Suruliraj S."/>
            <person name="Warren W."/>
            <person name="Chinwalla A."/>
            <person name="Mardis E.R."/>
            <person name="Wilson R.K."/>
        </authorList>
    </citation>
    <scope>NUCLEOTIDE SEQUENCE [LARGE SCALE GENOMIC DNA]</scope>
    <source>
        <strain evidence="3">DSM 22608 / JCM 16073 / KCTC 15190 / YIT 12066</strain>
    </source>
</reference>
<dbReference type="STRING" id="762983.HMPREF9444_00843"/>
<gene>
    <name evidence="2" type="ORF">HMPREF9444_00843</name>
</gene>
<feature type="signal peptide" evidence="1">
    <location>
        <begin position="1"/>
        <end position="21"/>
    </location>
</feature>
<keyword evidence="3" id="KW-1185">Reference proteome</keyword>
<sequence length="202" mass="23451">MKNILKISLLSALLITLSAHAADKASNQSIKQLSFNLDDRDYTVSFNCPKEFKDSVFKHDNMLSIILSNENNKLTISYTNIKLNKEELNYLKDKQHFKDSILKPFSDKENLLYGQYNLIKEQYAKDHYSIILTGFLKKPEDEYLPDSENHFYQRTDLMFNDFHRLSCQVSGRQSEAAVTKFIFNSNLSLCKSVINSFKVNPK</sequence>